<protein>
    <submittedName>
        <fullName evidence="1">Molybdopterin synthase catalytic subunit MoaE</fullName>
        <ecNumber evidence="1">2.8.1.12</ecNumber>
    </submittedName>
</protein>
<dbReference type="GO" id="GO:0006777">
    <property type="term" value="P:Mo-molybdopterin cofactor biosynthetic process"/>
    <property type="evidence" value="ECO:0007669"/>
    <property type="project" value="InterPro"/>
</dbReference>
<dbReference type="SUPFAM" id="SSF54690">
    <property type="entry name" value="Molybdopterin synthase subunit MoaE"/>
    <property type="match status" value="1"/>
</dbReference>
<dbReference type="CDD" id="cd00756">
    <property type="entry name" value="MoaE"/>
    <property type="match status" value="1"/>
</dbReference>
<name>A0A3B0VDQ5_9ZZZZ</name>
<accession>A0A3B0VDQ5</accession>
<dbReference type="Gene3D" id="3.90.1170.40">
    <property type="entry name" value="Molybdopterin biosynthesis MoaE subunit"/>
    <property type="match status" value="1"/>
</dbReference>
<dbReference type="AlphaFoldDB" id="A0A3B0VDQ5"/>
<dbReference type="InterPro" id="IPR036563">
    <property type="entry name" value="MoaE_sf"/>
</dbReference>
<dbReference type="GO" id="GO:0030366">
    <property type="term" value="F:molybdopterin synthase activity"/>
    <property type="evidence" value="ECO:0007669"/>
    <property type="project" value="UniProtKB-EC"/>
</dbReference>
<proteinExistence type="predicted"/>
<dbReference type="Pfam" id="PF02391">
    <property type="entry name" value="MoaE"/>
    <property type="match status" value="1"/>
</dbReference>
<dbReference type="InterPro" id="IPR003448">
    <property type="entry name" value="Mopterin_biosynth_MoaE"/>
</dbReference>
<reference evidence="1" key="1">
    <citation type="submission" date="2018-06" db="EMBL/GenBank/DDBJ databases">
        <authorList>
            <person name="Zhirakovskaya E."/>
        </authorList>
    </citation>
    <scope>NUCLEOTIDE SEQUENCE</scope>
</reference>
<dbReference type="PANTHER" id="PTHR23404">
    <property type="entry name" value="MOLYBDOPTERIN SYNTHASE RELATED"/>
    <property type="match status" value="1"/>
</dbReference>
<dbReference type="EMBL" id="UOEW01000144">
    <property type="protein sequence ID" value="VAW36407.1"/>
    <property type="molecule type" value="Genomic_DNA"/>
</dbReference>
<dbReference type="EC" id="2.8.1.12" evidence="1"/>
<evidence type="ECO:0000313" key="1">
    <source>
        <dbReference type="EMBL" id="VAW36407.1"/>
    </source>
</evidence>
<gene>
    <name evidence="1" type="ORF">MNBD_GAMMA01-179</name>
</gene>
<organism evidence="1">
    <name type="scientific">hydrothermal vent metagenome</name>
    <dbReference type="NCBI Taxonomy" id="652676"/>
    <lineage>
        <taxon>unclassified sequences</taxon>
        <taxon>metagenomes</taxon>
        <taxon>ecological metagenomes</taxon>
    </lineage>
</organism>
<keyword evidence="1" id="KW-0808">Transferase</keyword>
<sequence>MFKISEQQINDAELKQQVLDPSAGGFVYFEGWVRNHNQGKNVIKLAYEAYHKLAIKEGNKIIGEAVEQYDINKAYCTHRVGILKIGDMAIWVGVSAAHRDAAFQACRYILDEVKSRVPIWKNEFWNDSESGWIEQE</sequence>